<dbReference type="EMBL" id="CCBC010000091">
    <property type="protein sequence ID" value="CDO17276.1"/>
    <property type="molecule type" value="Genomic_DNA"/>
</dbReference>
<evidence type="ECO:0000313" key="1">
    <source>
        <dbReference type="EMBL" id="CDO17276.1"/>
    </source>
</evidence>
<evidence type="ECO:0000313" key="2">
    <source>
        <dbReference type="Proteomes" id="UP000027584"/>
    </source>
</evidence>
<dbReference type="InterPro" id="IPR027879">
    <property type="entry name" value="DUF4649"/>
</dbReference>
<comment type="caution">
    <text evidence="1">The sequence shown here is derived from an EMBL/GenBank/DDBJ whole genome shotgun (WGS) entry which is preliminary data.</text>
</comment>
<name>A0A060RFV9_9STRE</name>
<dbReference type="Pfam" id="PF15507">
    <property type="entry name" value="DUF4649"/>
    <property type="match status" value="1"/>
</dbReference>
<organism evidence="1 2">
    <name type="scientific">Streptococcus gallolyticus</name>
    <dbReference type="NCBI Taxonomy" id="315405"/>
    <lineage>
        <taxon>Bacteria</taxon>
        <taxon>Bacillati</taxon>
        <taxon>Bacillota</taxon>
        <taxon>Bacilli</taxon>
        <taxon>Lactobacillales</taxon>
        <taxon>Streptococcaceae</taxon>
        <taxon>Streptococcus</taxon>
    </lineage>
</organism>
<sequence>MIEITFLNAGNQEQVVTFDSYEEFERSQQACSIDIADYYKVTKVVYNGHVLDYSGNYGNLFYYFLKQDLTQYRI</sequence>
<proteinExistence type="predicted"/>
<reference evidence="1 2" key="1">
    <citation type="submission" date="2014-02" db="EMBL/GenBank/DDBJ databases">
        <authorList>
            <person name="Manrique M."/>
        </authorList>
    </citation>
    <scope>NUCLEOTIDE SEQUENCE [LARGE SCALE GENOMIC DNA]</scope>
    <source>
        <strain evidence="1 2">LMG17956</strain>
    </source>
</reference>
<dbReference type="CDD" id="cd13784">
    <property type="entry name" value="SP_1775_like"/>
    <property type="match status" value="1"/>
</dbReference>
<reference evidence="1 2" key="2">
    <citation type="submission" date="2014-05" db="EMBL/GenBank/DDBJ databases">
        <title>Genome sequence of Streptococcus gallolyticus.</title>
        <authorList>
            <person name="Del Campo R."/>
        </authorList>
    </citation>
    <scope>NUCLEOTIDE SEQUENCE [LARGE SCALE GENOMIC DNA]</scope>
    <source>
        <strain evidence="1 2">LMG17956</strain>
    </source>
</reference>
<gene>
    <name evidence="1" type="ORF">BN963_SGAL_00456</name>
</gene>
<dbReference type="AlphaFoldDB" id="A0A060RFV9"/>
<evidence type="ECO:0008006" key="3">
    <source>
        <dbReference type="Google" id="ProtNLM"/>
    </source>
</evidence>
<protein>
    <recommendedName>
        <fullName evidence="3">DUF4649 domain-containing protein</fullName>
    </recommendedName>
</protein>
<accession>A0A060RFV9</accession>
<dbReference type="Gene3D" id="3.30.1490.390">
    <property type="match status" value="1"/>
</dbReference>
<dbReference type="Proteomes" id="UP000027584">
    <property type="component" value="Unassembled WGS sequence"/>
</dbReference>